<dbReference type="InterPro" id="IPR029058">
    <property type="entry name" value="AB_hydrolase_fold"/>
</dbReference>
<gene>
    <name evidence="4" type="ORF">FRY74_11160</name>
</gene>
<dbReference type="Gene3D" id="3.40.50.1820">
    <property type="entry name" value="alpha/beta hydrolase"/>
    <property type="match status" value="1"/>
</dbReference>
<accession>A0A5C6RSQ3</accession>
<name>A0A5C6RSQ3_9FLAO</name>
<feature type="domain" description="Secretion system C-terminal sorting" evidence="3">
    <location>
        <begin position="310"/>
        <end position="376"/>
    </location>
</feature>
<dbReference type="NCBIfam" id="TIGR04183">
    <property type="entry name" value="Por_Secre_tail"/>
    <property type="match status" value="1"/>
</dbReference>
<dbReference type="OrthoDB" id="8981767at2"/>
<evidence type="ECO:0000259" key="3">
    <source>
        <dbReference type="Pfam" id="PF18962"/>
    </source>
</evidence>
<evidence type="ECO:0000256" key="2">
    <source>
        <dbReference type="SAM" id="SignalP"/>
    </source>
</evidence>
<dbReference type="Proteomes" id="UP000321721">
    <property type="component" value="Unassembled WGS sequence"/>
</dbReference>
<dbReference type="PANTHER" id="PTHR33428">
    <property type="entry name" value="CHLOROPHYLLASE-2, CHLOROPLASTIC"/>
    <property type="match status" value="1"/>
</dbReference>
<dbReference type="Pfam" id="PF07224">
    <property type="entry name" value="Chlorophyllase"/>
    <property type="match status" value="1"/>
</dbReference>
<keyword evidence="5" id="KW-1185">Reference proteome</keyword>
<proteinExistence type="predicted"/>
<dbReference type="PANTHER" id="PTHR33428:SF14">
    <property type="entry name" value="CARBOXYLESTERASE TYPE B DOMAIN-CONTAINING PROTEIN"/>
    <property type="match status" value="1"/>
</dbReference>
<dbReference type="EMBL" id="VOOS01000005">
    <property type="protein sequence ID" value="TXB64342.1"/>
    <property type="molecule type" value="Genomic_DNA"/>
</dbReference>
<feature type="signal peptide" evidence="2">
    <location>
        <begin position="1"/>
        <end position="21"/>
    </location>
</feature>
<evidence type="ECO:0000256" key="1">
    <source>
        <dbReference type="ARBA" id="ARBA00022729"/>
    </source>
</evidence>
<dbReference type="Pfam" id="PF18962">
    <property type="entry name" value="Por_Secre_tail"/>
    <property type="match status" value="1"/>
</dbReference>
<protein>
    <submittedName>
        <fullName evidence="4">T9SS type A sorting domain-containing protein</fullName>
    </submittedName>
</protein>
<dbReference type="AlphaFoldDB" id="A0A5C6RSQ3"/>
<dbReference type="InterPro" id="IPR026444">
    <property type="entry name" value="Secre_tail"/>
</dbReference>
<evidence type="ECO:0000313" key="4">
    <source>
        <dbReference type="EMBL" id="TXB64342.1"/>
    </source>
</evidence>
<reference evidence="4 5" key="1">
    <citation type="submission" date="2019-08" db="EMBL/GenBank/DDBJ databases">
        <title>Genome of Vicingus serpentipes NCIMB 15042.</title>
        <authorList>
            <person name="Bowman J.P."/>
        </authorList>
    </citation>
    <scope>NUCLEOTIDE SEQUENCE [LARGE SCALE GENOMIC DNA]</scope>
    <source>
        <strain evidence="4 5">NCIMB 15042</strain>
    </source>
</reference>
<dbReference type="SUPFAM" id="SSF53474">
    <property type="entry name" value="alpha/beta-Hydrolases"/>
    <property type="match status" value="1"/>
</dbReference>
<comment type="caution">
    <text evidence="4">The sequence shown here is derived from an EMBL/GenBank/DDBJ whole genome shotgun (WGS) entry which is preliminary data.</text>
</comment>
<evidence type="ECO:0000313" key="5">
    <source>
        <dbReference type="Proteomes" id="UP000321721"/>
    </source>
</evidence>
<organism evidence="4 5">
    <name type="scientific">Vicingus serpentipes</name>
    <dbReference type="NCBI Taxonomy" id="1926625"/>
    <lineage>
        <taxon>Bacteria</taxon>
        <taxon>Pseudomonadati</taxon>
        <taxon>Bacteroidota</taxon>
        <taxon>Flavobacteriia</taxon>
        <taxon>Flavobacteriales</taxon>
        <taxon>Vicingaceae</taxon>
        <taxon>Vicingus</taxon>
    </lineage>
</organism>
<dbReference type="InterPro" id="IPR017395">
    <property type="entry name" value="Chlorophyllase-like"/>
</dbReference>
<keyword evidence="1 2" id="KW-0732">Signal</keyword>
<feature type="chain" id="PRO_5022840829" evidence="2">
    <location>
        <begin position="22"/>
        <end position="378"/>
    </location>
</feature>
<sequence length="378" mass="41162">MMKRCLLIIMLVTFWFSNSKGQINPQSSPYLADGSYTVVSDSDMTAISVPLLIYRPQNQGNYPVFMFQLGANSVGSSVINRHTYDLFMKHIASYGFVVIVIDDSQAGFPNGGSFTAAHDWFKSEVSNQSHWLSSYADPTTLIIGGHSNGGVNASALLVNRPTEISGIVFMDSYPSGGIFGLGAHNVSNYAGKVLTMAAGENDPTSNKEGWDKFSSSSCKTYVNIDGLDHGGFGDYVLASQPVGSIGRADATATIRHFLVSWMLSEFKNDDEAANNLTNTSNQPNTVAEFENNCGIFTSLNNYSNYEEFKVYPIPANALLNISAKDEIESISLFDLQGKLIKTAIGNLNSIDISELNKGIYILQVTTNFSIFSKKVIKD</sequence>